<feature type="region of interest" description="Disordered" evidence="1">
    <location>
        <begin position="1"/>
        <end position="60"/>
    </location>
</feature>
<feature type="compositionally biased region" description="Basic and acidic residues" evidence="1">
    <location>
        <begin position="1"/>
        <end position="30"/>
    </location>
</feature>
<proteinExistence type="predicted"/>
<organism evidence="2 3">
    <name type="scientific">Actinokineospora soli</name>
    <dbReference type="NCBI Taxonomy" id="1048753"/>
    <lineage>
        <taxon>Bacteria</taxon>
        <taxon>Bacillati</taxon>
        <taxon>Actinomycetota</taxon>
        <taxon>Actinomycetes</taxon>
        <taxon>Pseudonocardiales</taxon>
        <taxon>Pseudonocardiaceae</taxon>
        <taxon>Actinokineospora</taxon>
    </lineage>
</organism>
<comment type="caution">
    <text evidence="2">The sequence shown here is derived from an EMBL/GenBank/DDBJ whole genome shotgun (WGS) entry which is preliminary data.</text>
</comment>
<reference evidence="3" key="1">
    <citation type="journal article" date="2019" name="Int. J. Syst. Evol. Microbiol.">
        <title>The Global Catalogue of Microorganisms (GCM) 10K type strain sequencing project: providing services to taxonomists for standard genome sequencing and annotation.</title>
        <authorList>
            <consortium name="The Broad Institute Genomics Platform"/>
            <consortium name="The Broad Institute Genome Sequencing Center for Infectious Disease"/>
            <person name="Wu L."/>
            <person name="Ma J."/>
        </authorList>
    </citation>
    <scope>NUCLEOTIDE SEQUENCE [LARGE SCALE GENOMIC DNA]</scope>
    <source>
        <strain evidence="3">JCM 17695</strain>
    </source>
</reference>
<evidence type="ECO:0000313" key="2">
    <source>
        <dbReference type="EMBL" id="MFC7617227.1"/>
    </source>
</evidence>
<dbReference type="EMBL" id="JBHTEY010000004">
    <property type="protein sequence ID" value="MFC7617227.1"/>
    <property type="molecule type" value="Genomic_DNA"/>
</dbReference>
<evidence type="ECO:0000256" key="1">
    <source>
        <dbReference type="SAM" id="MobiDB-lite"/>
    </source>
</evidence>
<protein>
    <submittedName>
        <fullName evidence="2">Uncharacterized protein</fullName>
    </submittedName>
</protein>
<keyword evidence="3" id="KW-1185">Reference proteome</keyword>
<dbReference type="Proteomes" id="UP001596512">
    <property type="component" value="Unassembled WGS sequence"/>
</dbReference>
<evidence type="ECO:0000313" key="3">
    <source>
        <dbReference type="Proteomes" id="UP001596512"/>
    </source>
</evidence>
<accession>A0ABW2TTS4</accession>
<name>A0ABW2TTS4_9PSEU</name>
<gene>
    <name evidence="2" type="ORF">ACFQV2_31205</name>
</gene>
<sequence>MAQPDGEPKPVEDVLDQQRDDAPEEYDHRGTTPLPAEADEADHADQHIAVPVEDDRYPDG</sequence>